<dbReference type="Proteomes" id="UP000249464">
    <property type="component" value="Unassembled WGS sequence"/>
</dbReference>
<sequence>MKLNLYPLTFALLAQPLPLPSIADVALISIRRLGRLHIGSIRSPASTFVSHTLFQHCHRPHPSRSSVHAFLANNVCVIVVIVIVGIVIVGVVIVVVVGYQVTGWQVTGDGRTRTAQQLRERMVGCNTPTAWFL</sequence>
<organism evidence="2 3">
    <name type="scientific">Microbotryum silenes-dioicae</name>
    <dbReference type="NCBI Taxonomy" id="796604"/>
    <lineage>
        <taxon>Eukaryota</taxon>
        <taxon>Fungi</taxon>
        <taxon>Dikarya</taxon>
        <taxon>Basidiomycota</taxon>
        <taxon>Pucciniomycotina</taxon>
        <taxon>Microbotryomycetes</taxon>
        <taxon>Microbotryales</taxon>
        <taxon>Microbotryaceae</taxon>
        <taxon>Microbotryum</taxon>
    </lineage>
</organism>
<evidence type="ECO:0000313" key="3">
    <source>
        <dbReference type="Proteomes" id="UP000249464"/>
    </source>
</evidence>
<dbReference type="AlphaFoldDB" id="A0A2X0MPG8"/>
<name>A0A2X0MPG8_9BASI</name>
<keyword evidence="1" id="KW-1133">Transmembrane helix</keyword>
<keyword evidence="1" id="KW-0472">Membrane</keyword>
<keyword evidence="3" id="KW-1185">Reference proteome</keyword>
<gene>
    <name evidence="2" type="primary">BQ5605_C017g08431</name>
    <name evidence="2" type="ORF">BQ5605_C017G08431</name>
</gene>
<evidence type="ECO:0000313" key="2">
    <source>
        <dbReference type="EMBL" id="SGY20006.1"/>
    </source>
</evidence>
<feature type="transmembrane region" description="Helical" evidence="1">
    <location>
        <begin position="70"/>
        <end position="97"/>
    </location>
</feature>
<evidence type="ECO:0000256" key="1">
    <source>
        <dbReference type="SAM" id="Phobius"/>
    </source>
</evidence>
<reference evidence="2 3" key="1">
    <citation type="submission" date="2016-11" db="EMBL/GenBank/DDBJ databases">
        <authorList>
            <person name="Jaros S."/>
            <person name="Januszkiewicz K."/>
            <person name="Wedrychowicz H."/>
        </authorList>
    </citation>
    <scope>NUCLEOTIDE SEQUENCE [LARGE SCALE GENOMIC DNA]</scope>
</reference>
<dbReference type="EMBL" id="FQNC01000017">
    <property type="protein sequence ID" value="SGY20006.1"/>
    <property type="molecule type" value="Genomic_DNA"/>
</dbReference>
<protein>
    <submittedName>
        <fullName evidence="2">BQ5605_C017g08431 protein</fullName>
    </submittedName>
</protein>
<keyword evidence="1" id="KW-0812">Transmembrane</keyword>
<proteinExistence type="predicted"/>
<accession>A0A2X0MPG8</accession>